<keyword evidence="2" id="KW-1185">Reference proteome</keyword>
<dbReference type="AlphaFoldDB" id="A0A0B7GY47"/>
<gene>
    <name evidence="1" type="ORF">TPHV1_220024</name>
</gene>
<evidence type="ECO:0000313" key="1">
    <source>
        <dbReference type="EMBL" id="CEM61900.1"/>
    </source>
</evidence>
<accession>A0A0B7GY47</accession>
<dbReference type="Proteomes" id="UP000042527">
    <property type="component" value="Unassembled WGS sequence"/>
</dbReference>
<evidence type="ECO:0000313" key="2">
    <source>
        <dbReference type="Proteomes" id="UP000042527"/>
    </source>
</evidence>
<name>A0A0B7GY47_TREPH</name>
<proteinExistence type="predicted"/>
<sequence length="50" mass="5757">MHCSFKLAATCKQEKLNQQSEPPWTAVVPDSSDVLKHDYLQSFKTREVSF</sequence>
<protein>
    <submittedName>
        <fullName evidence="1">Uncharacterized protein</fullName>
    </submittedName>
</protein>
<reference evidence="2" key="1">
    <citation type="submission" date="2015-01" db="EMBL/GenBank/DDBJ databases">
        <authorList>
            <person name="Manzoor Shahid"/>
            <person name="Zubair Saima"/>
        </authorList>
    </citation>
    <scope>NUCLEOTIDE SEQUENCE [LARGE SCALE GENOMIC DNA]</scope>
    <source>
        <strain evidence="2">V1</strain>
    </source>
</reference>
<dbReference type="EMBL" id="CDNC01000015">
    <property type="protein sequence ID" value="CEM61900.1"/>
    <property type="molecule type" value="Genomic_DNA"/>
</dbReference>
<organism evidence="1 2">
    <name type="scientific">Treponema phagedenis</name>
    <dbReference type="NCBI Taxonomy" id="162"/>
    <lineage>
        <taxon>Bacteria</taxon>
        <taxon>Pseudomonadati</taxon>
        <taxon>Spirochaetota</taxon>
        <taxon>Spirochaetia</taxon>
        <taxon>Spirochaetales</taxon>
        <taxon>Treponemataceae</taxon>
        <taxon>Treponema</taxon>
    </lineage>
</organism>